<protein>
    <recommendedName>
        <fullName evidence="2">YCII-related domain-containing protein</fullName>
    </recommendedName>
</protein>
<dbReference type="Pfam" id="PF03795">
    <property type="entry name" value="YCII"/>
    <property type="match status" value="1"/>
</dbReference>
<dbReference type="STRING" id="1217721.HY57_09460"/>
<evidence type="ECO:0000313" key="4">
    <source>
        <dbReference type="Proteomes" id="UP000027987"/>
    </source>
</evidence>
<sequence length="84" mass="9225">MNRYLVMAMRRPGFDPAVVQPHKDFLQGLRAGGRLEMSGGFSDQSGGAYLMLAADMSEALSIAHQDPAHISGGWDITVYEWNAR</sequence>
<name>A0A075K0Y3_9GAMM</name>
<dbReference type="Proteomes" id="UP000027987">
    <property type="component" value="Chromosome"/>
</dbReference>
<dbReference type="PATRIC" id="fig|1217721.7.peg.1959"/>
<feature type="domain" description="YCII-related" evidence="2">
    <location>
        <begin position="4"/>
        <end position="82"/>
    </location>
</feature>
<dbReference type="PANTHER" id="PTHR37828">
    <property type="entry name" value="GSR2449 PROTEIN"/>
    <property type="match status" value="1"/>
</dbReference>
<gene>
    <name evidence="3" type="ORF">HY57_09460</name>
</gene>
<dbReference type="SUPFAM" id="SSF54909">
    <property type="entry name" value="Dimeric alpha+beta barrel"/>
    <property type="match status" value="1"/>
</dbReference>
<evidence type="ECO:0000256" key="1">
    <source>
        <dbReference type="ARBA" id="ARBA00007689"/>
    </source>
</evidence>
<dbReference type="OrthoDB" id="8968203at2"/>
<dbReference type="Gene3D" id="3.30.70.1060">
    <property type="entry name" value="Dimeric alpha+beta barrel"/>
    <property type="match status" value="1"/>
</dbReference>
<dbReference type="RefSeq" id="WP_019463942.1">
    <property type="nucleotide sequence ID" value="NZ_ALOY01000095.1"/>
</dbReference>
<proteinExistence type="inferred from homology"/>
<keyword evidence="4" id="KW-1185">Reference proteome</keyword>
<reference evidence="3 4" key="1">
    <citation type="submission" date="2014-07" db="EMBL/GenBank/DDBJ databases">
        <title>Complete Genome Sequence of Dyella japonica Strain A8 Isolated from Malaysian Tropical Soil.</title>
        <authorList>
            <person name="Hui R.K.H."/>
            <person name="Chen J.-W."/>
            <person name="Chan K.-G."/>
            <person name="Leung F.C.C."/>
        </authorList>
    </citation>
    <scope>NUCLEOTIDE SEQUENCE [LARGE SCALE GENOMIC DNA]</scope>
    <source>
        <strain evidence="3 4">A8</strain>
    </source>
</reference>
<comment type="similarity">
    <text evidence="1">Belongs to the YciI family.</text>
</comment>
<evidence type="ECO:0000313" key="3">
    <source>
        <dbReference type="EMBL" id="AIF47485.1"/>
    </source>
</evidence>
<dbReference type="KEGG" id="dja:HY57_09460"/>
<dbReference type="InterPro" id="IPR011008">
    <property type="entry name" value="Dimeric_a/b-barrel"/>
</dbReference>
<evidence type="ECO:0000259" key="2">
    <source>
        <dbReference type="Pfam" id="PF03795"/>
    </source>
</evidence>
<accession>A0A075K0Y3</accession>
<dbReference type="InterPro" id="IPR005545">
    <property type="entry name" value="YCII"/>
</dbReference>
<organism evidence="3 4">
    <name type="scientific">Dyella japonica A8</name>
    <dbReference type="NCBI Taxonomy" id="1217721"/>
    <lineage>
        <taxon>Bacteria</taxon>
        <taxon>Pseudomonadati</taxon>
        <taxon>Pseudomonadota</taxon>
        <taxon>Gammaproteobacteria</taxon>
        <taxon>Lysobacterales</taxon>
        <taxon>Rhodanobacteraceae</taxon>
        <taxon>Dyella</taxon>
    </lineage>
</organism>
<dbReference type="PANTHER" id="PTHR37828:SF1">
    <property type="entry name" value="YCII-RELATED DOMAIN-CONTAINING PROTEIN"/>
    <property type="match status" value="1"/>
</dbReference>
<dbReference type="HOGENOM" id="CLU_110355_8_1_6"/>
<dbReference type="AlphaFoldDB" id="A0A075K0Y3"/>
<dbReference type="EMBL" id="CP008884">
    <property type="protein sequence ID" value="AIF47485.1"/>
    <property type="molecule type" value="Genomic_DNA"/>
</dbReference>